<dbReference type="STRING" id="767519.SAMN05216559_3465"/>
<proteinExistence type="predicted"/>
<evidence type="ECO:0000313" key="3">
    <source>
        <dbReference type="Proteomes" id="UP000199062"/>
    </source>
</evidence>
<protein>
    <submittedName>
        <fullName evidence="2">Uncharacterized protein</fullName>
    </submittedName>
</protein>
<feature type="transmembrane region" description="Helical" evidence="1">
    <location>
        <begin position="113"/>
        <end position="131"/>
    </location>
</feature>
<keyword evidence="1" id="KW-0472">Membrane</keyword>
<sequence length="137" mass="14337">MEATRLAPSVGIVASALVLFVLTIPYALVDAGSAVATYYASGAVNPLVVGLFALVAVMVFAAGRQGRSPPDLVAGAALVLGLFMFVISLLWAVTLPGNPLLEFSMSTILEYHRTALVLTSLGVPVSAVWYARALRIF</sequence>
<dbReference type="AlphaFoldDB" id="A0A1I6LZ80"/>
<reference evidence="2 3" key="1">
    <citation type="submission" date="2016-10" db="EMBL/GenBank/DDBJ databases">
        <authorList>
            <person name="de Groot N.N."/>
        </authorList>
    </citation>
    <scope>NUCLEOTIDE SEQUENCE [LARGE SCALE GENOMIC DNA]</scope>
    <source>
        <strain evidence="2 3">CGMCC 1.10457</strain>
    </source>
</reference>
<feature type="transmembrane region" description="Helical" evidence="1">
    <location>
        <begin position="7"/>
        <end position="29"/>
    </location>
</feature>
<gene>
    <name evidence="2" type="ORF">SAMN05216559_3465</name>
</gene>
<evidence type="ECO:0000313" key="2">
    <source>
        <dbReference type="EMBL" id="SFS08592.1"/>
    </source>
</evidence>
<keyword evidence="3" id="KW-1185">Reference proteome</keyword>
<dbReference type="OrthoDB" id="214866at2157"/>
<organism evidence="2 3">
    <name type="scientific">Halomicrobium zhouii</name>
    <dbReference type="NCBI Taxonomy" id="767519"/>
    <lineage>
        <taxon>Archaea</taxon>
        <taxon>Methanobacteriati</taxon>
        <taxon>Methanobacteriota</taxon>
        <taxon>Stenosarchaea group</taxon>
        <taxon>Halobacteria</taxon>
        <taxon>Halobacteriales</taxon>
        <taxon>Haloarculaceae</taxon>
        <taxon>Halomicrobium</taxon>
    </lineage>
</organism>
<name>A0A1I6LZ80_9EURY</name>
<dbReference type="InterPro" id="IPR055970">
    <property type="entry name" value="DUF7548"/>
</dbReference>
<feature type="transmembrane region" description="Helical" evidence="1">
    <location>
        <begin position="35"/>
        <end position="60"/>
    </location>
</feature>
<accession>A0A1I6LZ80</accession>
<dbReference type="RefSeq" id="WP_089818007.1">
    <property type="nucleotide sequence ID" value="NZ_FOZK01000003.1"/>
</dbReference>
<keyword evidence="1" id="KW-1133">Transmembrane helix</keyword>
<dbReference type="EMBL" id="FOZK01000003">
    <property type="protein sequence ID" value="SFS08592.1"/>
    <property type="molecule type" value="Genomic_DNA"/>
</dbReference>
<feature type="transmembrane region" description="Helical" evidence="1">
    <location>
        <begin position="72"/>
        <end position="93"/>
    </location>
</feature>
<dbReference type="Proteomes" id="UP000199062">
    <property type="component" value="Unassembled WGS sequence"/>
</dbReference>
<dbReference type="Pfam" id="PF24416">
    <property type="entry name" value="DUF7548"/>
    <property type="match status" value="1"/>
</dbReference>
<keyword evidence="1" id="KW-0812">Transmembrane</keyword>
<evidence type="ECO:0000256" key="1">
    <source>
        <dbReference type="SAM" id="Phobius"/>
    </source>
</evidence>